<dbReference type="Gene3D" id="1.10.510.10">
    <property type="entry name" value="Transferase(Phosphotransferase) domain 1"/>
    <property type="match status" value="1"/>
</dbReference>
<proteinExistence type="predicted"/>
<evidence type="ECO:0000256" key="5">
    <source>
        <dbReference type="ARBA" id="ARBA00022840"/>
    </source>
</evidence>
<feature type="repeat" description="ANK" evidence="6">
    <location>
        <begin position="435"/>
        <end position="462"/>
    </location>
</feature>
<feature type="region of interest" description="Disordered" evidence="7">
    <location>
        <begin position="337"/>
        <end position="357"/>
    </location>
</feature>
<dbReference type="EMBL" id="CDMY01000308">
    <property type="protein sequence ID" value="CEM01724.1"/>
    <property type="molecule type" value="Genomic_DNA"/>
</dbReference>
<keyword evidence="4" id="KW-0418">Kinase</keyword>
<evidence type="ECO:0000256" key="2">
    <source>
        <dbReference type="ARBA" id="ARBA00022679"/>
    </source>
</evidence>
<feature type="domain" description="Protein kinase" evidence="8">
    <location>
        <begin position="50"/>
        <end position="312"/>
    </location>
</feature>
<dbReference type="InterPro" id="IPR008271">
    <property type="entry name" value="Ser/Thr_kinase_AS"/>
</dbReference>
<evidence type="ECO:0000256" key="3">
    <source>
        <dbReference type="ARBA" id="ARBA00022741"/>
    </source>
</evidence>
<feature type="repeat" description="ANK" evidence="6">
    <location>
        <begin position="508"/>
        <end position="530"/>
    </location>
</feature>
<dbReference type="PROSITE" id="PS00108">
    <property type="entry name" value="PROTEIN_KINASE_ST"/>
    <property type="match status" value="1"/>
</dbReference>
<dbReference type="PROSITE" id="PS50011">
    <property type="entry name" value="PROTEIN_KINASE_DOM"/>
    <property type="match status" value="1"/>
</dbReference>
<evidence type="ECO:0000313" key="10">
    <source>
        <dbReference type="Proteomes" id="UP000041254"/>
    </source>
</evidence>
<feature type="region of interest" description="Disordered" evidence="7">
    <location>
        <begin position="1"/>
        <end position="34"/>
    </location>
</feature>
<dbReference type="STRING" id="1169540.A0A0G4ETF3"/>
<dbReference type="Proteomes" id="UP000041254">
    <property type="component" value="Unassembled WGS sequence"/>
</dbReference>
<dbReference type="InterPro" id="IPR002110">
    <property type="entry name" value="Ankyrin_rpt"/>
</dbReference>
<gene>
    <name evidence="9" type="ORF">Vbra_8169</name>
</gene>
<reference evidence="9 10" key="1">
    <citation type="submission" date="2014-11" db="EMBL/GenBank/DDBJ databases">
        <authorList>
            <person name="Zhu J."/>
            <person name="Qi W."/>
            <person name="Song R."/>
        </authorList>
    </citation>
    <scope>NUCLEOTIDE SEQUENCE [LARGE SCALE GENOMIC DNA]</scope>
</reference>
<keyword evidence="1" id="KW-0723">Serine/threonine-protein kinase</keyword>
<dbReference type="Gene3D" id="1.25.40.20">
    <property type="entry name" value="Ankyrin repeat-containing domain"/>
    <property type="match status" value="3"/>
</dbReference>
<dbReference type="PANTHER" id="PTHR11584">
    <property type="entry name" value="SERINE/THREONINE PROTEIN KINASE"/>
    <property type="match status" value="1"/>
</dbReference>
<dbReference type="SMART" id="SM00220">
    <property type="entry name" value="S_TKc"/>
    <property type="match status" value="1"/>
</dbReference>
<dbReference type="VEuPathDB" id="CryptoDB:Vbra_8169"/>
<feature type="compositionally biased region" description="Polar residues" evidence="7">
    <location>
        <begin position="1"/>
        <end position="21"/>
    </location>
</feature>
<organism evidence="9 10">
    <name type="scientific">Vitrella brassicaformis (strain CCMP3155)</name>
    <dbReference type="NCBI Taxonomy" id="1169540"/>
    <lineage>
        <taxon>Eukaryota</taxon>
        <taxon>Sar</taxon>
        <taxon>Alveolata</taxon>
        <taxon>Colpodellida</taxon>
        <taxon>Vitrellaceae</taxon>
        <taxon>Vitrella</taxon>
    </lineage>
</organism>
<dbReference type="PANTHER" id="PTHR11584:SF369">
    <property type="entry name" value="MITOGEN-ACTIVATED PROTEIN KINASE KINASE KINASE 19-RELATED"/>
    <property type="match status" value="1"/>
</dbReference>
<feature type="compositionally biased region" description="Polar residues" evidence="7">
    <location>
        <begin position="339"/>
        <end position="349"/>
    </location>
</feature>
<dbReference type="SUPFAM" id="SSF48403">
    <property type="entry name" value="Ankyrin repeat"/>
    <property type="match status" value="2"/>
</dbReference>
<dbReference type="GO" id="GO:0005524">
    <property type="term" value="F:ATP binding"/>
    <property type="evidence" value="ECO:0007669"/>
    <property type="project" value="UniProtKB-KW"/>
</dbReference>
<dbReference type="OrthoDB" id="1668230at2759"/>
<dbReference type="AlphaFoldDB" id="A0A0G4ETF3"/>
<evidence type="ECO:0000256" key="6">
    <source>
        <dbReference type="PROSITE-ProRule" id="PRU00023"/>
    </source>
</evidence>
<name>A0A0G4ETF3_VITBC</name>
<keyword evidence="6" id="KW-0040">ANK repeat</keyword>
<dbReference type="InterPro" id="IPR036770">
    <property type="entry name" value="Ankyrin_rpt-contain_sf"/>
</dbReference>
<keyword evidence="2" id="KW-0808">Transferase</keyword>
<keyword evidence="10" id="KW-1185">Reference proteome</keyword>
<evidence type="ECO:0000256" key="1">
    <source>
        <dbReference type="ARBA" id="ARBA00022527"/>
    </source>
</evidence>
<protein>
    <recommendedName>
        <fullName evidence="8">Protein kinase domain-containing protein</fullName>
    </recommendedName>
</protein>
<dbReference type="PROSITE" id="PS50297">
    <property type="entry name" value="ANK_REP_REGION"/>
    <property type="match status" value="2"/>
</dbReference>
<dbReference type="PhylomeDB" id="A0A0G4ETF3"/>
<evidence type="ECO:0000313" key="9">
    <source>
        <dbReference type="EMBL" id="CEM01724.1"/>
    </source>
</evidence>
<dbReference type="InterPro" id="IPR000719">
    <property type="entry name" value="Prot_kinase_dom"/>
</dbReference>
<dbReference type="InterPro" id="IPR011009">
    <property type="entry name" value="Kinase-like_dom_sf"/>
</dbReference>
<dbReference type="SMART" id="SM00248">
    <property type="entry name" value="ANK"/>
    <property type="match status" value="8"/>
</dbReference>
<dbReference type="Pfam" id="PF12796">
    <property type="entry name" value="Ank_2"/>
    <property type="match status" value="3"/>
</dbReference>
<evidence type="ECO:0000259" key="8">
    <source>
        <dbReference type="PROSITE" id="PS50011"/>
    </source>
</evidence>
<dbReference type="GO" id="GO:0004674">
    <property type="term" value="F:protein serine/threonine kinase activity"/>
    <property type="evidence" value="ECO:0007669"/>
    <property type="project" value="UniProtKB-KW"/>
</dbReference>
<dbReference type="InParanoid" id="A0A0G4ETF3"/>
<dbReference type="PROSITE" id="PS50088">
    <property type="entry name" value="ANK_REPEAT"/>
    <property type="match status" value="2"/>
</dbReference>
<keyword evidence="5" id="KW-0067">ATP-binding</keyword>
<evidence type="ECO:0000256" key="4">
    <source>
        <dbReference type="ARBA" id="ARBA00022777"/>
    </source>
</evidence>
<dbReference type="Pfam" id="PF00069">
    <property type="entry name" value="Pkinase"/>
    <property type="match status" value="1"/>
</dbReference>
<sequence length="804" mass="87914">MGSSSSKAGQRVSNAQGTIGQAASPDAGQTPVAVSMSQPNLVIKQKDLTFSEDDKIGRWAQGESAGGEPSGRGLWKGRPVAVKVANEEISNELARHEVMEEVLSEAGHFMHLNHPNIVRFLGICSDQRGLLIVTELCEGGSLASYLAKHKPLSPELRGKFAREICEGVQYLHRMGIIHRDLKPGNLLLGEGLVVKISDFGMTRNTQRTTKTSTRGGTHAYMGPEAYDEKLGDLTAASDIWSLGGILTEVHGGPPPFDGKPGVRIMTDVVVNKKIPEVPTTLSEHVQKAIKSCFAYNPADRPTAEQLLEKLRLPPGPVYVSPVPAPISPIGVSPIGPSPQSMGSTITGPPSTVKPPGVFRKEPQQKDIETMSTAAKAGDVETVKRMIELHGKDILDQRDSQSGTAFLQGAIAGHCELLKVMYDAYGPSILEQADSAGQRAIHYAAFHGHLPVVEQILEWSADLIDARSRMNDTPFQYAVLSGKIDVMRLLYNKTAEEKRKELLIQQNDEHNTALHKAAVMGRLEAVKLLLQWADLTVSLLYIKNVLDKTPMDLAQNMDVRNAMESQAQRDIGRIVAAITSDESEAGRLNKVKNWIDFHGKHILEVPDAEGYTLWHIAASLAAQNGKYAVLNVIYNDYGTPALLTQQDALGETALHIAAKEHGDPAAGVVRQLLGWGSLVLGPLQLLDARDINGKTPFMRAASTGAIEPMKVLYSWRGPDALTQFDFMGMNTALHWASFYDRLEAVKLLLRWGASDLVRVKNGTGKTPIDVAKTCRVRWELWTYNKWCRPCAQTTPEPHKIDWTIA</sequence>
<accession>A0A0G4ETF3</accession>
<keyword evidence="3" id="KW-0547">Nucleotide-binding</keyword>
<dbReference type="SUPFAM" id="SSF56112">
    <property type="entry name" value="Protein kinase-like (PK-like)"/>
    <property type="match status" value="1"/>
</dbReference>
<evidence type="ECO:0000256" key="7">
    <source>
        <dbReference type="SAM" id="MobiDB-lite"/>
    </source>
</evidence>